<dbReference type="InterPro" id="IPR050353">
    <property type="entry name" value="PyrK_electron_transfer"/>
</dbReference>
<evidence type="ECO:0000313" key="2">
    <source>
        <dbReference type="EMBL" id="SDF58652.1"/>
    </source>
</evidence>
<evidence type="ECO:0000313" key="3">
    <source>
        <dbReference type="Proteomes" id="UP000199259"/>
    </source>
</evidence>
<dbReference type="EMBL" id="FNCA01000002">
    <property type="protein sequence ID" value="SDF58652.1"/>
    <property type="molecule type" value="Genomic_DNA"/>
</dbReference>
<feature type="domain" description="FAD-binding FR-type" evidence="1">
    <location>
        <begin position="48"/>
        <end position="146"/>
    </location>
</feature>
<dbReference type="InterPro" id="IPR019480">
    <property type="entry name" value="Dihydroorotate_DH_Fe-S-bd"/>
</dbReference>
<dbReference type="Pfam" id="PF00175">
    <property type="entry name" value="NAD_binding_1"/>
    <property type="match status" value="1"/>
</dbReference>
<dbReference type="Pfam" id="PF10418">
    <property type="entry name" value="DHODB_Fe-S_bind"/>
    <property type="match status" value="1"/>
</dbReference>
<dbReference type="PROSITE" id="PS51384">
    <property type="entry name" value="FAD_FR"/>
    <property type="match status" value="1"/>
</dbReference>
<dbReference type="InterPro" id="IPR039261">
    <property type="entry name" value="FNR_nucleotide-bd"/>
</dbReference>
<dbReference type="Gene3D" id="3.40.50.80">
    <property type="entry name" value="Nucleotide-binding domain of ferredoxin-NADP reductase (FNR) module"/>
    <property type="match status" value="1"/>
</dbReference>
<dbReference type="NCBIfam" id="NF004862">
    <property type="entry name" value="PRK06222.1"/>
    <property type="match status" value="1"/>
</dbReference>
<accession>A0A7Z7AVK2</accession>
<dbReference type="CDD" id="cd06219">
    <property type="entry name" value="DHOD_e_trans_like1"/>
    <property type="match status" value="1"/>
</dbReference>
<dbReference type="SUPFAM" id="SSF63380">
    <property type="entry name" value="Riboflavin synthase domain-like"/>
    <property type="match status" value="1"/>
</dbReference>
<dbReference type="PANTHER" id="PTHR43513:SF3">
    <property type="entry name" value="DIHYDROOROTATE DEHYDROGENASE B (NAD(+)), ELECTRON TRANSFER SUBUNIT-RELATED"/>
    <property type="match status" value="1"/>
</dbReference>
<dbReference type="Proteomes" id="UP000199259">
    <property type="component" value="Unassembled WGS sequence"/>
</dbReference>
<dbReference type="InterPro" id="IPR001433">
    <property type="entry name" value="OxRdtase_FAD/NAD-bd"/>
</dbReference>
<comment type="caution">
    <text evidence="2">The sequence shown here is derived from an EMBL/GenBank/DDBJ whole genome shotgun (WGS) entry which is preliminary data.</text>
</comment>
<reference evidence="2 3" key="1">
    <citation type="submission" date="2016-10" db="EMBL/GenBank/DDBJ databases">
        <authorList>
            <person name="Varghese N."/>
            <person name="Submissions S."/>
        </authorList>
    </citation>
    <scope>NUCLEOTIDE SEQUENCE [LARGE SCALE GENOMIC DNA]</scope>
    <source>
        <strain evidence="2 3">PL 12/M</strain>
    </source>
</reference>
<proteinExistence type="predicted"/>
<dbReference type="InterPro" id="IPR017938">
    <property type="entry name" value="Riboflavin_synthase-like_b-brl"/>
</dbReference>
<keyword evidence="3" id="KW-1185">Reference proteome</keyword>
<sequence>MMLYVYISHYYIWIYSIIKHLSISILKYYKPNHTLTFTHNFPSKFLKCDHMSYQIVEKKEIAPSVHMMKIKAPDVARAAKAGQFIILRIDETSERVPLTIADFDANEGTVTIIFQEMGKTTKQLANMSASDELQDFVGPLGTPADVRELGTVILVGGGVGIAPVYPQVKAYREAGNKVISVIGARNESLLILEDEMREASDELHVATDDGSKGHHGFVTDVVKNILDSGEEVARIVVIGPPILMKVAAGMTEPYGVETIVSLNPIMIDGTGMCGGCRVSVGGETKFACVDGPEFDAHKVDFNLLMSRLALYRSEESKCQENYDHKCTCRGEN</sequence>
<dbReference type="InterPro" id="IPR017927">
    <property type="entry name" value="FAD-bd_FR_type"/>
</dbReference>
<dbReference type="Gene3D" id="2.40.30.10">
    <property type="entry name" value="Translation factors"/>
    <property type="match status" value="1"/>
</dbReference>
<dbReference type="SUPFAM" id="SSF52343">
    <property type="entry name" value="Ferredoxin reductase-like, C-terminal NADP-linked domain"/>
    <property type="match status" value="1"/>
</dbReference>
<dbReference type="AlphaFoldDB" id="A0A7Z7AVK2"/>
<dbReference type="PANTHER" id="PTHR43513">
    <property type="entry name" value="DIHYDROOROTATE DEHYDROGENASE B (NAD(+)), ELECTRON TRANSFER SUBUNIT"/>
    <property type="match status" value="1"/>
</dbReference>
<dbReference type="GO" id="GO:0016491">
    <property type="term" value="F:oxidoreductase activity"/>
    <property type="evidence" value="ECO:0007669"/>
    <property type="project" value="InterPro"/>
</dbReference>
<organism evidence="2 3">
    <name type="scientific">Methanolobus vulcani</name>
    <dbReference type="NCBI Taxonomy" id="38026"/>
    <lineage>
        <taxon>Archaea</taxon>
        <taxon>Methanobacteriati</taxon>
        <taxon>Methanobacteriota</taxon>
        <taxon>Stenosarchaea group</taxon>
        <taxon>Methanomicrobia</taxon>
        <taxon>Methanosarcinales</taxon>
        <taxon>Methanosarcinaceae</taxon>
        <taxon>Methanolobus</taxon>
    </lineage>
</organism>
<gene>
    <name evidence="2" type="ORF">SAMN04488589_0961</name>
</gene>
<evidence type="ECO:0000259" key="1">
    <source>
        <dbReference type="PROSITE" id="PS51384"/>
    </source>
</evidence>
<name>A0A7Z7AVK2_9EURY</name>
<protein>
    <submittedName>
        <fullName evidence="2">Sulfide dehydrogenase (Flavoprotein) subunit SudB</fullName>
    </submittedName>
</protein>